<dbReference type="EnsemblPlants" id="ORUFI07G25090.1">
    <property type="protein sequence ID" value="ORUFI07G25090.1"/>
    <property type="gene ID" value="ORUFI07G25090"/>
</dbReference>
<name>A0A0E0QBW2_ORYRU</name>
<keyword evidence="2" id="KW-1185">Reference proteome</keyword>
<reference evidence="1" key="2">
    <citation type="submission" date="2015-06" db="UniProtKB">
        <authorList>
            <consortium name="EnsemblPlants"/>
        </authorList>
    </citation>
    <scope>IDENTIFICATION</scope>
</reference>
<evidence type="ECO:0000313" key="1">
    <source>
        <dbReference type="EnsemblPlants" id="ORUFI07G25090.1"/>
    </source>
</evidence>
<protein>
    <submittedName>
        <fullName evidence="1">Uncharacterized protein</fullName>
    </submittedName>
</protein>
<proteinExistence type="predicted"/>
<dbReference type="Proteomes" id="UP000008022">
    <property type="component" value="Unassembled WGS sequence"/>
</dbReference>
<reference evidence="2" key="1">
    <citation type="submission" date="2013-06" db="EMBL/GenBank/DDBJ databases">
        <authorList>
            <person name="Zhao Q."/>
        </authorList>
    </citation>
    <scope>NUCLEOTIDE SEQUENCE</scope>
    <source>
        <strain evidence="2">cv. W1943</strain>
    </source>
</reference>
<organism evidence="1 2">
    <name type="scientific">Oryza rufipogon</name>
    <name type="common">Brownbeard rice</name>
    <name type="synonym">Asian wild rice</name>
    <dbReference type="NCBI Taxonomy" id="4529"/>
    <lineage>
        <taxon>Eukaryota</taxon>
        <taxon>Viridiplantae</taxon>
        <taxon>Streptophyta</taxon>
        <taxon>Embryophyta</taxon>
        <taxon>Tracheophyta</taxon>
        <taxon>Spermatophyta</taxon>
        <taxon>Magnoliopsida</taxon>
        <taxon>Liliopsida</taxon>
        <taxon>Poales</taxon>
        <taxon>Poaceae</taxon>
        <taxon>BOP clade</taxon>
        <taxon>Oryzoideae</taxon>
        <taxon>Oryzeae</taxon>
        <taxon>Oryzinae</taxon>
        <taxon>Oryza</taxon>
    </lineage>
</organism>
<sequence>MSCSLKRSSKLDFESTIFRQENSVSFLESNRDQLAILVTFARANSHHFTRVELDSAEHSELNNQH</sequence>
<dbReference type="AlphaFoldDB" id="A0A0E0QBW2"/>
<accession>A0A0E0QBW2</accession>
<dbReference type="HOGENOM" id="CLU_2853770_0_0_1"/>
<dbReference type="Gramene" id="ORUFI07G25090.1">
    <property type="protein sequence ID" value="ORUFI07G25090.1"/>
    <property type="gene ID" value="ORUFI07G25090"/>
</dbReference>
<evidence type="ECO:0000313" key="2">
    <source>
        <dbReference type="Proteomes" id="UP000008022"/>
    </source>
</evidence>